<feature type="transmembrane region" description="Helical" evidence="8">
    <location>
        <begin position="240"/>
        <end position="260"/>
    </location>
</feature>
<comment type="subcellular location">
    <subcellularLocation>
        <location evidence="1">Cell membrane</location>
        <topology evidence="1">Multi-pass membrane protein</topology>
    </subcellularLocation>
</comment>
<dbReference type="Proteomes" id="UP000190625">
    <property type="component" value="Unassembled WGS sequence"/>
</dbReference>
<organism evidence="9 10">
    <name type="scientific">Selenihalanaerobacter shriftii</name>
    <dbReference type="NCBI Taxonomy" id="142842"/>
    <lineage>
        <taxon>Bacteria</taxon>
        <taxon>Bacillati</taxon>
        <taxon>Bacillota</taxon>
        <taxon>Clostridia</taxon>
        <taxon>Halanaerobiales</taxon>
        <taxon>Halobacteroidaceae</taxon>
        <taxon>Selenihalanaerobacter</taxon>
    </lineage>
</organism>
<dbReference type="PANTHER" id="PTHR30047">
    <property type="entry name" value="HIGH-AFFINITY CHOLINE TRANSPORT PROTEIN-RELATED"/>
    <property type="match status" value="1"/>
</dbReference>
<sequence length="522" mass="56711">MPNPQEEIGANSTKKSNDVDPVVFWPSVIISAILIMWGIVANESFGNVVNSVFDFLVGKFGWFYLLFVSGVLVVTLVLGLSKFGNIKLGKPDEEPEFSTRSWFAMLFSAGMGIGLVFWGVAEPIYHYASPPFGDGETAKSALLAIRYSFFHWGLHPWALYSLFGMMIAYYGFRRDMPQLPSSTLYPLLGKKGVKGIAGKVFDILAVFATLFGIATSLGLGAQQINSGLHTLFGVANNNTVAVTIIGIVTAAFILSAVTGLDKGIKILSNINISLGSLLLLLMIIVGPTVFVFDYFTQGLGGYFQNIFDMSFFTSPISQSKWPGWWTIFYWAWWIAWTPFVGGFIARISRGRTIREFVVGTLFLPTLVSFFWLAVMGGSAVWMEQFGAGGIVDPVKADIASAFFVSLGKFPLGSIMSMIATILIGTFFITSADSGTFVMGMLTTGGRLNPSTRVKVTWGIAEGLVAAILLLAGGLSALQTASIAGAFPFMFFMCISIFAFFKALQKDYISLEENGEFIGSIDL</sequence>
<feature type="transmembrane region" description="Helical" evidence="8">
    <location>
        <begin position="455"/>
        <end position="474"/>
    </location>
</feature>
<feature type="transmembrane region" description="Helical" evidence="8">
    <location>
        <begin position="200"/>
        <end position="220"/>
    </location>
</feature>
<evidence type="ECO:0000256" key="1">
    <source>
        <dbReference type="ARBA" id="ARBA00004651"/>
    </source>
</evidence>
<dbReference type="InterPro" id="IPR000060">
    <property type="entry name" value="BCCT_transptr"/>
</dbReference>
<keyword evidence="4" id="KW-1003">Cell membrane</keyword>
<feature type="transmembrane region" description="Helical" evidence="8">
    <location>
        <begin position="414"/>
        <end position="443"/>
    </location>
</feature>
<dbReference type="AlphaFoldDB" id="A0A1T4JJJ2"/>
<dbReference type="GO" id="GO:0022857">
    <property type="term" value="F:transmembrane transporter activity"/>
    <property type="evidence" value="ECO:0007669"/>
    <property type="project" value="InterPro"/>
</dbReference>
<feature type="transmembrane region" description="Helical" evidence="8">
    <location>
        <begin position="60"/>
        <end position="81"/>
    </location>
</feature>
<dbReference type="NCBIfam" id="TIGR00842">
    <property type="entry name" value="bcct"/>
    <property type="match status" value="1"/>
</dbReference>
<dbReference type="STRING" id="142842.SAMN02745118_00045"/>
<comment type="similarity">
    <text evidence="2">Belongs to the BCCT transporter (TC 2.A.15) family.</text>
</comment>
<evidence type="ECO:0000256" key="8">
    <source>
        <dbReference type="SAM" id="Phobius"/>
    </source>
</evidence>
<evidence type="ECO:0000256" key="6">
    <source>
        <dbReference type="ARBA" id="ARBA00022989"/>
    </source>
</evidence>
<dbReference type="PANTHER" id="PTHR30047:SF7">
    <property type="entry name" value="HIGH-AFFINITY CHOLINE TRANSPORT PROTEIN"/>
    <property type="match status" value="1"/>
</dbReference>
<feature type="transmembrane region" description="Helical" evidence="8">
    <location>
        <begin position="356"/>
        <end position="374"/>
    </location>
</feature>
<feature type="transmembrane region" description="Helical" evidence="8">
    <location>
        <begin position="480"/>
        <end position="500"/>
    </location>
</feature>
<evidence type="ECO:0000256" key="2">
    <source>
        <dbReference type="ARBA" id="ARBA00005658"/>
    </source>
</evidence>
<keyword evidence="3" id="KW-0813">Transport</keyword>
<feature type="transmembrane region" description="Helical" evidence="8">
    <location>
        <begin position="102"/>
        <end position="121"/>
    </location>
</feature>
<keyword evidence="7 8" id="KW-0472">Membrane</keyword>
<evidence type="ECO:0000313" key="10">
    <source>
        <dbReference type="Proteomes" id="UP000190625"/>
    </source>
</evidence>
<dbReference type="GO" id="GO:0005886">
    <property type="term" value="C:plasma membrane"/>
    <property type="evidence" value="ECO:0007669"/>
    <property type="project" value="UniProtKB-SubCell"/>
</dbReference>
<reference evidence="10" key="1">
    <citation type="submission" date="2017-02" db="EMBL/GenBank/DDBJ databases">
        <authorList>
            <person name="Varghese N."/>
            <person name="Submissions S."/>
        </authorList>
    </citation>
    <scope>NUCLEOTIDE SEQUENCE [LARGE SCALE GENOMIC DNA]</scope>
    <source>
        <strain evidence="10">ATCC BAA-73</strain>
    </source>
</reference>
<proteinExistence type="inferred from homology"/>
<dbReference type="RefSeq" id="WP_078808588.1">
    <property type="nucleotide sequence ID" value="NZ_FUWM01000003.1"/>
</dbReference>
<feature type="transmembrane region" description="Helical" evidence="8">
    <location>
        <begin position="327"/>
        <end position="344"/>
    </location>
</feature>
<dbReference type="OrthoDB" id="9775735at2"/>
<feature type="transmembrane region" description="Helical" evidence="8">
    <location>
        <begin position="149"/>
        <end position="172"/>
    </location>
</feature>
<accession>A0A1T4JJJ2</accession>
<dbReference type="EMBL" id="FUWM01000003">
    <property type="protein sequence ID" value="SJZ30344.1"/>
    <property type="molecule type" value="Genomic_DNA"/>
</dbReference>
<evidence type="ECO:0000256" key="7">
    <source>
        <dbReference type="ARBA" id="ARBA00023136"/>
    </source>
</evidence>
<feature type="transmembrane region" description="Helical" evidence="8">
    <location>
        <begin position="22"/>
        <end position="40"/>
    </location>
</feature>
<dbReference type="Pfam" id="PF02028">
    <property type="entry name" value="BCCT"/>
    <property type="match status" value="1"/>
</dbReference>
<keyword evidence="6 8" id="KW-1133">Transmembrane helix</keyword>
<evidence type="ECO:0000256" key="3">
    <source>
        <dbReference type="ARBA" id="ARBA00022448"/>
    </source>
</evidence>
<evidence type="ECO:0000256" key="4">
    <source>
        <dbReference type="ARBA" id="ARBA00022475"/>
    </source>
</evidence>
<protein>
    <submittedName>
        <fullName evidence="9">Glycine betaine transporter</fullName>
    </submittedName>
</protein>
<evidence type="ECO:0000256" key="5">
    <source>
        <dbReference type="ARBA" id="ARBA00022692"/>
    </source>
</evidence>
<feature type="transmembrane region" description="Helical" evidence="8">
    <location>
        <begin position="272"/>
        <end position="292"/>
    </location>
</feature>
<keyword evidence="10" id="KW-1185">Reference proteome</keyword>
<gene>
    <name evidence="9" type="ORF">SAMN02745118_00045</name>
</gene>
<keyword evidence="5 8" id="KW-0812">Transmembrane</keyword>
<name>A0A1T4JJJ2_9FIRM</name>
<evidence type="ECO:0000313" key="9">
    <source>
        <dbReference type="EMBL" id="SJZ30344.1"/>
    </source>
</evidence>